<dbReference type="RefSeq" id="WP_086716782.1">
    <property type="nucleotide sequence ID" value="NZ_BLAG01000004.1"/>
</dbReference>
<name>A0A5J4LBE0_9ACTN</name>
<reference evidence="2 3" key="1">
    <citation type="submission" date="2019-10" db="EMBL/GenBank/DDBJ databases">
        <title>Whole genome shotgun sequence of Streptomyces angustmyceticus NBRC 3934.</title>
        <authorList>
            <person name="Hosoyama A."/>
            <person name="Ichikawa N."/>
            <person name="Kimura A."/>
            <person name="Kitahashi Y."/>
            <person name="Komaki H."/>
            <person name="Uohara A."/>
        </authorList>
    </citation>
    <scope>NUCLEOTIDE SEQUENCE [LARGE SCALE GENOMIC DNA]</scope>
    <source>
        <strain evidence="2 3">NBRC 3934</strain>
    </source>
</reference>
<evidence type="ECO:0000256" key="1">
    <source>
        <dbReference type="SAM" id="Phobius"/>
    </source>
</evidence>
<protein>
    <submittedName>
        <fullName evidence="2">Uncharacterized protein</fullName>
    </submittedName>
</protein>
<dbReference type="Proteomes" id="UP000325598">
    <property type="component" value="Unassembled WGS sequence"/>
</dbReference>
<sequence>MTAPLPGRRPVGGNAIITVVFVTVTVLAGVLIWMQSNAQTGLTTLRSGQTTGQAQRTDQQQLTCALWAILRDDNAKRLGAAMRRAADKICANAPTPGPSSSATP</sequence>
<dbReference type="GeneID" id="96749647"/>
<keyword evidence="1" id="KW-0472">Membrane</keyword>
<evidence type="ECO:0000313" key="2">
    <source>
        <dbReference type="EMBL" id="GES27958.1"/>
    </source>
</evidence>
<organism evidence="2 3">
    <name type="scientific">Streptomyces angustmyceticus</name>
    <dbReference type="NCBI Taxonomy" id="285578"/>
    <lineage>
        <taxon>Bacteria</taxon>
        <taxon>Bacillati</taxon>
        <taxon>Actinomycetota</taxon>
        <taxon>Actinomycetes</taxon>
        <taxon>Kitasatosporales</taxon>
        <taxon>Streptomycetaceae</taxon>
        <taxon>Streptomyces</taxon>
    </lineage>
</organism>
<proteinExistence type="predicted"/>
<gene>
    <name evidence="2" type="ORF">San01_04450</name>
</gene>
<keyword evidence="1" id="KW-0812">Transmembrane</keyword>
<keyword evidence="3" id="KW-1185">Reference proteome</keyword>
<keyword evidence="1" id="KW-1133">Transmembrane helix</keyword>
<dbReference type="AlphaFoldDB" id="A0A5J4LBE0"/>
<feature type="transmembrane region" description="Helical" evidence="1">
    <location>
        <begin position="12"/>
        <end position="34"/>
    </location>
</feature>
<dbReference type="EMBL" id="BLAG01000004">
    <property type="protein sequence ID" value="GES27958.1"/>
    <property type="molecule type" value="Genomic_DNA"/>
</dbReference>
<accession>A0A5J4LBE0</accession>
<evidence type="ECO:0000313" key="3">
    <source>
        <dbReference type="Proteomes" id="UP000325598"/>
    </source>
</evidence>
<comment type="caution">
    <text evidence="2">The sequence shown here is derived from an EMBL/GenBank/DDBJ whole genome shotgun (WGS) entry which is preliminary data.</text>
</comment>